<gene>
    <name evidence="2" type="ORF">BOLC4T25349H</name>
</gene>
<feature type="region of interest" description="Disordered" evidence="1">
    <location>
        <begin position="444"/>
        <end position="476"/>
    </location>
</feature>
<name>A0A3P6C6I5_BRAOL</name>
<protein>
    <submittedName>
        <fullName evidence="2">Uncharacterized protein</fullName>
    </submittedName>
</protein>
<dbReference type="PANTHER" id="PTHR21551:SF22">
    <property type="entry name" value="MRNA DECAY FACTOR PAT1 DOMAIN-CONTAINING PROTEIN"/>
    <property type="match status" value="1"/>
</dbReference>
<dbReference type="AlphaFoldDB" id="A0A3P6C6I5"/>
<dbReference type="EMBL" id="LR031873">
    <property type="protein sequence ID" value="VDD09898.1"/>
    <property type="molecule type" value="Genomic_DNA"/>
</dbReference>
<organism evidence="2">
    <name type="scientific">Brassica oleracea</name>
    <name type="common">Wild cabbage</name>
    <dbReference type="NCBI Taxonomy" id="3712"/>
    <lineage>
        <taxon>Eukaryota</taxon>
        <taxon>Viridiplantae</taxon>
        <taxon>Streptophyta</taxon>
        <taxon>Embryophyta</taxon>
        <taxon>Tracheophyta</taxon>
        <taxon>Spermatophyta</taxon>
        <taxon>Magnoliopsida</taxon>
        <taxon>eudicotyledons</taxon>
        <taxon>Gunneridae</taxon>
        <taxon>Pentapetalae</taxon>
        <taxon>rosids</taxon>
        <taxon>malvids</taxon>
        <taxon>Brassicales</taxon>
        <taxon>Brassicaceae</taxon>
        <taxon>Brassiceae</taxon>
        <taxon>Brassica</taxon>
    </lineage>
</organism>
<sequence>MAHNKLSLSRRRKADGSSVFDASHYAFFGNHVVEEVELGGLEDEEEDFPLAGIKKRYINKIEQNNSGFTLSSTKAKLSSVQKNFRKHLCSFRKAFQKIGCCLMFIKILGSIYVVSGKPFRNSDAENVTQVEVGSSNPRWSTRIGSSWDVQGRPRGSFNPRWVVRAGRPTRAGSSWVVRAGRPTRAGLPASASVVQPSSPTRVREPAVVYPSSTRVDMPLNEWIKSCKFIRYQLDINKMEDSDFGWTGLDKEDDTHVTKEKSRYRYDGMLDTETMTNPTDKTVVHLLKHLKETKENGSSVFDASHYAFFGNHVVEEVELGGLEDEEEDFPLAGIGEDFAFDKEEVIIIYLFHVFLVDRALDLCGITYDLPCLVLRLYQIGNSPLYHLSFFPDYFLDGRNHGEELTNLYGQQILDSNDTRWIFQPFSTPDLIEQRNLHRAISYPEPQHHQRPHQHQQQFSSEPIILPKSSGGDRKISM</sequence>
<dbReference type="GO" id="GO:0003723">
    <property type="term" value="F:RNA binding"/>
    <property type="evidence" value="ECO:0007669"/>
    <property type="project" value="TreeGrafter"/>
</dbReference>
<evidence type="ECO:0000313" key="2">
    <source>
        <dbReference type="EMBL" id="VDD09898.1"/>
    </source>
</evidence>
<reference evidence="2" key="1">
    <citation type="submission" date="2018-11" db="EMBL/GenBank/DDBJ databases">
        <authorList>
            <consortium name="Genoscope - CEA"/>
            <person name="William W."/>
        </authorList>
    </citation>
    <scope>NUCLEOTIDE SEQUENCE</scope>
</reference>
<proteinExistence type="predicted"/>
<evidence type="ECO:0000256" key="1">
    <source>
        <dbReference type="SAM" id="MobiDB-lite"/>
    </source>
</evidence>
<dbReference type="InterPro" id="IPR039900">
    <property type="entry name" value="Pat1-like"/>
</dbReference>
<dbReference type="GO" id="GO:0000932">
    <property type="term" value="C:P-body"/>
    <property type="evidence" value="ECO:0007669"/>
    <property type="project" value="TreeGrafter"/>
</dbReference>
<dbReference type="GO" id="GO:0000290">
    <property type="term" value="P:deadenylation-dependent decapping of nuclear-transcribed mRNA"/>
    <property type="evidence" value="ECO:0007669"/>
    <property type="project" value="InterPro"/>
</dbReference>
<dbReference type="GO" id="GO:0033962">
    <property type="term" value="P:P-body assembly"/>
    <property type="evidence" value="ECO:0007669"/>
    <property type="project" value="TreeGrafter"/>
</dbReference>
<dbReference type="PANTHER" id="PTHR21551">
    <property type="entry name" value="TOPOISOMERASE II-ASSOCIATED PROTEIN PAT1"/>
    <property type="match status" value="1"/>
</dbReference>
<accession>A0A3P6C6I5</accession>